<gene>
    <name evidence="2" type="ORF">NCTC10797_00436</name>
</gene>
<dbReference type="RefSeq" id="WP_130915770.1">
    <property type="nucleotide sequence ID" value="NZ_LR215973.1"/>
</dbReference>
<sequence>MKGVRRVHDWLSQRRRFEFCLTTVTVMLLTGTCAALLLLPDSVVAPLRAARAGTSTAPVAEQHTAGDARLAQIQRITEPFGPLVSRQVPVGGALPALVVGHPQHQRDIDLLAGELTAASAAITELWGPDWSRSLVVVMSAAPAEFAALVHATAELPAEIAAATVSDPFTPGSQPTGQRVVFGPEAGRRLDPDGLRSLLRHELTHVATRAATVDGSPQWLLEGFAEYAAHRGLGHTFTDIAPTLATRLATGTVPADLPADTEFTGPDAATAYELAWSVCAYLADIHDDAHLVALYRRLATGPHTPATEDAAMREVLGTSRAAVISGWHTWLRARSA</sequence>
<keyword evidence="1" id="KW-0472">Membrane</keyword>
<feature type="transmembrane region" description="Helical" evidence="1">
    <location>
        <begin position="20"/>
        <end position="39"/>
    </location>
</feature>
<protein>
    <recommendedName>
        <fullName evidence="4">Peptidase</fullName>
    </recommendedName>
</protein>
<evidence type="ECO:0000313" key="3">
    <source>
        <dbReference type="Proteomes" id="UP000290439"/>
    </source>
</evidence>
<name>A0A4U8VTT8_9NOCA</name>
<evidence type="ECO:0008006" key="4">
    <source>
        <dbReference type="Google" id="ProtNLM"/>
    </source>
</evidence>
<dbReference type="AlphaFoldDB" id="A0A4U8VTT8"/>
<keyword evidence="1" id="KW-0812">Transmembrane</keyword>
<organism evidence="2 3">
    <name type="scientific">Nocardia cyriacigeorgica</name>
    <dbReference type="NCBI Taxonomy" id="135487"/>
    <lineage>
        <taxon>Bacteria</taxon>
        <taxon>Bacillati</taxon>
        <taxon>Actinomycetota</taxon>
        <taxon>Actinomycetes</taxon>
        <taxon>Mycobacteriales</taxon>
        <taxon>Nocardiaceae</taxon>
        <taxon>Nocardia</taxon>
    </lineage>
</organism>
<dbReference type="Proteomes" id="UP000290439">
    <property type="component" value="Chromosome"/>
</dbReference>
<proteinExistence type="predicted"/>
<evidence type="ECO:0000313" key="2">
    <source>
        <dbReference type="EMBL" id="VFA96682.1"/>
    </source>
</evidence>
<dbReference type="EMBL" id="LR215973">
    <property type="protein sequence ID" value="VFA96682.1"/>
    <property type="molecule type" value="Genomic_DNA"/>
</dbReference>
<reference evidence="2 3" key="1">
    <citation type="submission" date="2019-02" db="EMBL/GenBank/DDBJ databases">
        <authorList>
            <consortium name="Pathogen Informatics"/>
        </authorList>
    </citation>
    <scope>NUCLEOTIDE SEQUENCE [LARGE SCALE GENOMIC DNA]</scope>
    <source>
        <strain evidence="2 3">3012STDY6756504</strain>
    </source>
</reference>
<accession>A0A4U8VTT8</accession>
<keyword evidence="1" id="KW-1133">Transmembrane helix</keyword>
<evidence type="ECO:0000256" key="1">
    <source>
        <dbReference type="SAM" id="Phobius"/>
    </source>
</evidence>